<organism evidence="1 2">
    <name type="scientific">Actinomycetospora atypica</name>
    <dbReference type="NCBI Taxonomy" id="1290095"/>
    <lineage>
        <taxon>Bacteria</taxon>
        <taxon>Bacillati</taxon>
        <taxon>Actinomycetota</taxon>
        <taxon>Actinomycetes</taxon>
        <taxon>Pseudonocardiales</taxon>
        <taxon>Pseudonocardiaceae</taxon>
        <taxon>Actinomycetospora</taxon>
    </lineage>
</organism>
<accession>A0ABV9YKF8</accession>
<dbReference type="Proteomes" id="UP001595947">
    <property type="component" value="Unassembled WGS sequence"/>
</dbReference>
<name>A0ABV9YKF8_9PSEU</name>
<sequence>MTSVSGPRADPAPLFDLVTGFPPDDAVDVTVPMPLSLAVHMTMLESTGHSGDLALLRKIYIRQARVTARLVQDRHLADAPASARLRITHIVEERVPGTNGLRPHVHAYVGATVLSPDGAAVPVDLERLAVVADAEVFPDHRDRLAEATAEQCGLVWGETPWGAREIAGPRWLTERVADLRHDDLSCRGPYPRHQIVAGRAAG</sequence>
<dbReference type="RefSeq" id="WP_378035213.1">
    <property type="nucleotide sequence ID" value="NZ_JBHSIV010000005.1"/>
</dbReference>
<proteinExistence type="predicted"/>
<comment type="caution">
    <text evidence="1">The sequence shown here is derived from an EMBL/GenBank/DDBJ whole genome shotgun (WGS) entry which is preliminary data.</text>
</comment>
<protein>
    <submittedName>
        <fullName evidence="1">Uncharacterized protein</fullName>
    </submittedName>
</protein>
<evidence type="ECO:0000313" key="1">
    <source>
        <dbReference type="EMBL" id="MFC5061859.1"/>
    </source>
</evidence>
<gene>
    <name evidence="1" type="ORF">ACFPBZ_06555</name>
</gene>
<reference evidence="2" key="1">
    <citation type="journal article" date="2019" name="Int. J. Syst. Evol. Microbiol.">
        <title>The Global Catalogue of Microorganisms (GCM) 10K type strain sequencing project: providing services to taxonomists for standard genome sequencing and annotation.</title>
        <authorList>
            <consortium name="The Broad Institute Genomics Platform"/>
            <consortium name="The Broad Institute Genome Sequencing Center for Infectious Disease"/>
            <person name="Wu L."/>
            <person name="Ma J."/>
        </authorList>
    </citation>
    <scope>NUCLEOTIDE SEQUENCE [LARGE SCALE GENOMIC DNA]</scope>
    <source>
        <strain evidence="2">CGMCC 4.7093</strain>
    </source>
</reference>
<keyword evidence="2" id="KW-1185">Reference proteome</keyword>
<dbReference type="EMBL" id="JBHSIV010000005">
    <property type="protein sequence ID" value="MFC5061859.1"/>
    <property type="molecule type" value="Genomic_DNA"/>
</dbReference>
<evidence type="ECO:0000313" key="2">
    <source>
        <dbReference type="Proteomes" id="UP001595947"/>
    </source>
</evidence>